<dbReference type="SUPFAM" id="SSF46785">
    <property type="entry name" value="Winged helix' DNA-binding domain"/>
    <property type="match status" value="1"/>
</dbReference>
<dbReference type="AlphaFoldDB" id="A0A941IZB5"/>
<dbReference type="PANTHER" id="PTHR33221:SF14">
    <property type="entry name" value="HTH-TYPE TRANSCRIPTIONAL REGULATOR AQ_268-RELATED"/>
    <property type="match status" value="1"/>
</dbReference>
<reference evidence="1" key="1">
    <citation type="journal article" date="2018" name="Int. J. Syst. Evol. Microbiol.">
        <title>Carboxylicivirga sediminis sp. nov., isolated from coastal sediment.</title>
        <authorList>
            <person name="Wang F.Q."/>
            <person name="Ren L.H."/>
            <person name="Zou R.J."/>
            <person name="Sun Y.Z."/>
            <person name="Liu X.J."/>
            <person name="Jiang F."/>
            <person name="Liu L.J."/>
        </authorList>
    </citation>
    <scope>NUCLEOTIDE SEQUENCE</scope>
    <source>
        <strain evidence="1">JR1</strain>
    </source>
</reference>
<dbReference type="Pfam" id="PF02082">
    <property type="entry name" value="Rrf2"/>
    <property type="match status" value="1"/>
</dbReference>
<accession>A0A941IZB5</accession>
<name>A0A941IZB5_9BACT</name>
<dbReference type="NCBIfam" id="TIGR00738">
    <property type="entry name" value="rrf2_super"/>
    <property type="match status" value="1"/>
</dbReference>
<dbReference type="GO" id="GO:0003700">
    <property type="term" value="F:DNA-binding transcription factor activity"/>
    <property type="evidence" value="ECO:0007669"/>
    <property type="project" value="TreeGrafter"/>
</dbReference>
<dbReference type="Proteomes" id="UP000679220">
    <property type="component" value="Unassembled WGS sequence"/>
</dbReference>
<dbReference type="InterPro" id="IPR036390">
    <property type="entry name" value="WH_DNA-bd_sf"/>
</dbReference>
<comment type="caution">
    <text evidence="1">The sequence shown here is derived from an EMBL/GenBank/DDBJ whole genome shotgun (WGS) entry which is preliminary data.</text>
</comment>
<proteinExistence type="predicted"/>
<dbReference type="Gene3D" id="1.10.10.10">
    <property type="entry name" value="Winged helix-like DNA-binding domain superfamily/Winged helix DNA-binding domain"/>
    <property type="match status" value="1"/>
</dbReference>
<sequence length="147" mass="16277">MLSNTCKYAIRAVIYLAVNDEDGKKIGIKQISKDLDIPTPFLGKILQSLAKQKLLKSTKGPHGGFSIGRAAEDITLYDIVSIIDGSDVFTNCLIGMHSCKSNNSDGYACPVHDQYSAIRKQMYDFFTSETIAKILSNMEDKSDYIKL</sequence>
<gene>
    <name evidence="1" type="ORF">KDU71_17000</name>
</gene>
<dbReference type="PANTHER" id="PTHR33221">
    <property type="entry name" value="WINGED HELIX-TURN-HELIX TRANSCRIPTIONAL REGULATOR, RRF2 FAMILY"/>
    <property type="match status" value="1"/>
</dbReference>
<dbReference type="GO" id="GO:0005829">
    <property type="term" value="C:cytosol"/>
    <property type="evidence" value="ECO:0007669"/>
    <property type="project" value="TreeGrafter"/>
</dbReference>
<protein>
    <submittedName>
        <fullName evidence="1">Rrf2 family transcriptional regulator</fullName>
    </submittedName>
</protein>
<organism evidence="1 2">
    <name type="scientific">Carboxylicivirga sediminis</name>
    <dbReference type="NCBI Taxonomy" id="2006564"/>
    <lineage>
        <taxon>Bacteria</taxon>
        <taxon>Pseudomonadati</taxon>
        <taxon>Bacteroidota</taxon>
        <taxon>Bacteroidia</taxon>
        <taxon>Marinilabiliales</taxon>
        <taxon>Marinilabiliaceae</taxon>
        <taxon>Carboxylicivirga</taxon>
    </lineage>
</organism>
<dbReference type="RefSeq" id="WP_212192292.1">
    <property type="nucleotide sequence ID" value="NZ_JAGTAR010000029.1"/>
</dbReference>
<dbReference type="InterPro" id="IPR036388">
    <property type="entry name" value="WH-like_DNA-bd_sf"/>
</dbReference>
<evidence type="ECO:0000313" key="1">
    <source>
        <dbReference type="EMBL" id="MBR8537269.1"/>
    </source>
</evidence>
<dbReference type="PROSITE" id="PS51197">
    <property type="entry name" value="HTH_RRF2_2"/>
    <property type="match status" value="1"/>
</dbReference>
<keyword evidence="2" id="KW-1185">Reference proteome</keyword>
<dbReference type="EMBL" id="JAGTAR010000029">
    <property type="protein sequence ID" value="MBR8537269.1"/>
    <property type="molecule type" value="Genomic_DNA"/>
</dbReference>
<reference evidence="1" key="2">
    <citation type="submission" date="2021-04" db="EMBL/GenBank/DDBJ databases">
        <authorList>
            <person name="Zhang T."/>
            <person name="Zhang Y."/>
            <person name="Lu D."/>
            <person name="Zuo D."/>
            <person name="Du Z."/>
        </authorList>
    </citation>
    <scope>NUCLEOTIDE SEQUENCE</scope>
    <source>
        <strain evidence="1">JR1</strain>
    </source>
</reference>
<dbReference type="InterPro" id="IPR000944">
    <property type="entry name" value="Tscrpt_reg_Rrf2"/>
</dbReference>
<evidence type="ECO:0000313" key="2">
    <source>
        <dbReference type="Proteomes" id="UP000679220"/>
    </source>
</evidence>